<dbReference type="InterPro" id="IPR052622">
    <property type="entry name" value="Glycosyltransferase_G1"/>
</dbReference>
<evidence type="ECO:0000259" key="2">
    <source>
        <dbReference type="Pfam" id="PF00534"/>
    </source>
</evidence>
<evidence type="ECO:0000313" key="5">
    <source>
        <dbReference type="WBParaSite" id="EgrG_000099500"/>
    </source>
</evidence>
<sequence>MSEAISRSSAVVTFSVLVNRPEAVDNRNMISMIESQLHTKLDSFFLFVGRLRPIKDPKYILQPFLELARDRSTRHLQLLYVGSVEEDCDEIQSFLSEVDKHESIHWMASIPQPQVHALMTAAICLINSSLSEGQPLSIMEAMTLGCPVVARNISANKDLIDHGETGLIFDSPYECKGCLERLLADDALYRSISQKATEKMHQHEFQLHTEATAYLKLVNDIQMKKSNHKYMDTDL</sequence>
<accession>A0A068WV56</accession>
<feature type="domain" description="Glycosyl transferase family 1" evidence="2">
    <location>
        <begin position="39"/>
        <end position="198"/>
    </location>
</feature>
<reference evidence="5" key="3">
    <citation type="submission" date="2020-10" db="UniProtKB">
        <authorList>
            <consortium name="WormBaseParasite"/>
        </authorList>
    </citation>
    <scope>IDENTIFICATION</scope>
</reference>
<dbReference type="GO" id="GO:0016757">
    <property type="term" value="F:glycosyltransferase activity"/>
    <property type="evidence" value="ECO:0007669"/>
    <property type="project" value="UniProtKB-KW"/>
</dbReference>
<dbReference type="Gene3D" id="3.40.50.2000">
    <property type="entry name" value="Glycogen Phosphorylase B"/>
    <property type="match status" value="1"/>
</dbReference>
<reference evidence="3 4" key="1">
    <citation type="journal article" date="2013" name="Nature">
        <title>The genomes of four tapeworm species reveal adaptations to parasitism.</title>
        <authorList>
            <person name="Tsai I.J."/>
            <person name="Zarowiecki M."/>
            <person name="Holroyd N."/>
            <person name="Garciarrubio A."/>
            <person name="Sanchez-Flores A."/>
            <person name="Brooks K.L."/>
            <person name="Tracey A."/>
            <person name="Bobes R.J."/>
            <person name="Fragoso G."/>
            <person name="Sciutto E."/>
            <person name="Aslett M."/>
            <person name="Beasley H."/>
            <person name="Bennett H.M."/>
            <person name="Cai J."/>
            <person name="Camicia F."/>
            <person name="Clark R."/>
            <person name="Cucher M."/>
            <person name="De Silva N."/>
            <person name="Day T.A."/>
            <person name="Deplazes P."/>
            <person name="Estrada K."/>
            <person name="Fernandez C."/>
            <person name="Holland P.W."/>
            <person name="Hou J."/>
            <person name="Hu S."/>
            <person name="Huckvale T."/>
            <person name="Hung S.S."/>
            <person name="Kamenetzky L."/>
            <person name="Keane J.A."/>
            <person name="Kiss F."/>
            <person name="Koziol U."/>
            <person name="Lambert O."/>
            <person name="Liu K."/>
            <person name="Luo X."/>
            <person name="Luo Y."/>
            <person name="Macchiaroli N."/>
            <person name="Nichol S."/>
            <person name="Paps J."/>
            <person name="Parkinson J."/>
            <person name="Pouchkina-Stantcheva N."/>
            <person name="Riddiford N."/>
            <person name="Rosenzvit M."/>
            <person name="Salinas G."/>
            <person name="Wasmuth J.D."/>
            <person name="Zamanian M."/>
            <person name="Zheng Y."/>
            <person name="Cai X."/>
            <person name="Soberon X."/>
            <person name="Olson P.D."/>
            <person name="Laclette J.P."/>
            <person name="Brehm K."/>
            <person name="Berriman M."/>
            <person name="Garciarrubio A."/>
            <person name="Bobes R.J."/>
            <person name="Fragoso G."/>
            <person name="Sanchez-Flores A."/>
            <person name="Estrada K."/>
            <person name="Cevallos M.A."/>
            <person name="Morett E."/>
            <person name="Gonzalez V."/>
            <person name="Portillo T."/>
            <person name="Ochoa-Leyva A."/>
            <person name="Jose M.V."/>
            <person name="Sciutto E."/>
            <person name="Landa A."/>
            <person name="Jimenez L."/>
            <person name="Valdes V."/>
            <person name="Carrero J.C."/>
            <person name="Larralde C."/>
            <person name="Morales-Montor J."/>
            <person name="Limon-Lason J."/>
            <person name="Soberon X."/>
            <person name="Laclette J.P."/>
        </authorList>
    </citation>
    <scope>NUCLEOTIDE SEQUENCE [LARGE SCALE GENOMIC DNA]</scope>
</reference>
<keyword evidence="1" id="KW-0328">Glycosyltransferase</keyword>
<protein>
    <submittedName>
        <fullName evidence="3 5">Glycosyltransferase 1 domain containing protein</fullName>
    </submittedName>
</protein>
<dbReference type="Proteomes" id="UP000492820">
    <property type="component" value="Unassembled WGS sequence"/>
</dbReference>
<dbReference type="OrthoDB" id="512920at2759"/>
<dbReference type="CDD" id="cd03801">
    <property type="entry name" value="GT4_PimA-like"/>
    <property type="match status" value="1"/>
</dbReference>
<evidence type="ECO:0000313" key="3">
    <source>
        <dbReference type="EMBL" id="CDS21510.1"/>
    </source>
</evidence>
<dbReference type="PANTHER" id="PTHR46660">
    <property type="match status" value="1"/>
</dbReference>
<gene>
    <name evidence="3" type="ORF">EgrG_000099500</name>
</gene>
<evidence type="ECO:0000256" key="1">
    <source>
        <dbReference type="ARBA" id="ARBA00022676"/>
    </source>
</evidence>
<organism evidence="3">
    <name type="scientific">Echinococcus granulosus</name>
    <name type="common">Hydatid tapeworm</name>
    <dbReference type="NCBI Taxonomy" id="6210"/>
    <lineage>
        <taxon>Eukaryota</taxon>
        <taxon>Metazoa</taxon>
        <taxon>Spiralia</taxon>
        <taxon>Lophotrochozoa</taxon>
        <taxon>Platyhelminthes</taxon>
        <taxon>Cestoda</taxon>
        <taxon>Eucestoda</taxon>
        <taxon>Cyclophyllidea</taxon>
        <taxon>Taeniidae</taxon>
        <taxon>Echinococcus</taxon>
        <taxon>Echinococcus granulosus group</taxon>
    </lineage>
</organism>
<dbReference type="Pfam" id="PF00534">
    <property type="entry name" value="Glycos_transf_1"/>
    <property type="match status" value="1"/>
</dbReference>
<dbReference type="InterPro" id="IPR001296">
    <property type="entry name" value="Glyco_trans_1"/>
</dbReference>
<proteinExistence type="predicted"/>
<dbReference type="SUPFAM" id="SSF53756">
    <property type="entry name" value="UDP-Glycosyltransferase/glycogen phosphorylase"/>
    <property type="match status" value="1"/>
</dbReference>
<dbReference type="AlphaFoldDB" id="A0A068WV56"/>
<dbReference type="PANTHER" id="PTHR46660:SF2">
    <property type="entry name" value="GLYCOSYLTRANSFERASE 1 DOMAIN-CONTAINING PROTEIN 1"/>
    <property type="match status" value="1"/>
</dbReference>
<name>A0A068WV56_ECHGR</name>
<reference evidence="3" key="2">
    <citation type="submission" date="2014-06" db="EMBL/GenBank/DDBJ databases">
        <authorList>
            <person name="Aslett M."/>
        </authorList>
    </citation>
    <scope>NUCLEOTIDE SEQUENCE</scope>
</reference>
<dbReference type="EMBL" id="LK028584">
    <property type="protein sequence ID" value="CDS21510.1"/>
    <property type="molecule type" value="Genomic_DNA"/>
</dbReference>
<evidence type="ECO:0000313" key="4">
    <source>
        <dbReference type="Proteomes" id="UP000492820"/>
    </source>
</evidence>
<keyword evidence="3" id="KW-0808">Transferase</keyword>
<dbReference type="WBParaSite" id="EgrG_000099500">
    <property type="protein sequence ID" value="EgrG_000099500"/>
    <property type="gene ID" value="EgrG_000099500"/>
</dbReference>